<dbReference type="InterPro" id="IPR012902">
    <property type="entry name" value="N_methyl_site"/>
</dbReference>
<name>A0A1G1ZRC5_9BACT</name>
<keyword evidence="1" id="KW-0812">Transmembrane</keyword>
<evidence type="ECO:0000256" key="1">
    <source>
        <dbReference type="SAM" id="Phobius"/>
    </source>
</evidence>
<dbReference type="EMBL" id="MHJJ01000002">
    <property type="protein sequence ID" value="OGY66300.1"/>
    <property type="molecule type" value="Genomic_DNA"/>
</dbReference>
<evidence type="ECO:0000313" key="2">
    <source>
        <dbReference type="EMBL" id="OGY66300.1"/>
    </source>
</evidence>
<dbReference type="STRING" id="1798407.A3A16_00105"/>
<gene>
    <name evidence="2" type="ORF">A3A16_00105</name>
</gene>
<dbReference type="Pfam" id="PF07963">
    <property type="entry name" value="N_methyl"/>
    <property type="match status" value="1"/>
</dbReference>
<organism evidence="2 3">
    <name type="scientific">Candidatus Harrisonbacteria bacterium RIFCSPLOWO2_01_FULL_44_18</name>
    <dbReference type="NCBI Taxonomy" id="1798407"/>
    <lineage>
        <taxon>Bacteria</taxon>
        <taxon>Candidatus Harrisoniibacteriota</taxon>
    </lineage>
</organism>
<evidence type="ECO:0000313" key="3">
    <source>
        <dbReference type="Proteomes" id="UP000177942"/>
    </source>
</evidence>
<dbReference type="AlphaFoldDB" id="A0A1G1ZRC5"/>
<feature type="transmembrane region" description="Helical" evidence="1">
    <location>
        <begin position="12"/>
        <end position="35"/>
    </location>
</feature>
<sequence>MKKRSNGQSLIEVVIGITIGTLILGTAAGAILLTLRTGSQSKSFQAASILSQALLDSVTSVAEKSWHDIYNLSPKGLSAKYYLSSSSGVFVSLSDVEEVTADGAAYMRYFTVENVLRDAGDNIVDVGGAEDPSTQKITAVTEWVQVGGIVDVKMVKYLTRSQNSVFRQSDWSGGNGQTGAISDVNNKFDSASNIDFTSAPGSIKIQGY</sequence>
<reference evidence="2 3" key="1">
    <citation type="journal article" date="2016" name="Nat. Commun.">
        <title>Thousands of microbial genomes shed light on interconnected biogeochemical processes in an aquifer system.</title>
        <authorList>
            <person name="Anantharaman K."/>
            <person name="Brown C.T."/>
            <person name="Hug L.A."/>
            <person name="Sharon I."/>
            <person name="Castelle C.J."/>
            <person name="Probst A.J."/>
            <person name="Thomas B.C."/>
            <person name="Singh A."/>
            <person name="Wilkins M.J."/>
            <person name="Karaoz U."/>
            <person name="Brodie E.L."/>
            <person name="Williams K.H."/>
            <person name="Hubbard S.S."/>
            <person name="Banfield J.F."/>
        </authorList>
    </citation>
    <scope>NUCLEOTIDE SEQUENCE [LARGE SCALE GENOMIC DNA]</scope>
</reference>
<protein>
    <submittedName>
        <fullName evidence="2">Uncharacterized protein</fullName>
    </submittedName>
</protein>
<dbReference type="Proteomes" id="UP000177942">
    <property type="component" value="Unassembled WGS sequence"/>
</dbReference>
<accession>A0A1G1ZRC5</accession>
<proteinExistence type="predicted"/>
<keyword evidence="1" id="KW-1133">Transmembrane helix</keyword>
<keyword evidence="1" id="KW-0472">Membrane</keyword>
<comment type="caution">
    <text evidence="2">The sequence shown here is derived from an EMBL/GenBank/DDBJ whole genome shotgun (WGS) entry which is preliminary data.</text>
</comment>